<gene>
    <name evidence="2" type="ORF">FXF03_15000</name>
</gene>
<dbReference type="PROSITE" id="PS51645">
    <property type="entry name" value="PHR_CRY_ALPHA_BETA"/>
    <property type="match status" value="1"/>
</dbReference>
<proteinExistence type="predicted"/>
<dbReference type="Proteomes" id="UP000323819">
    <property type="component" value="Unassembled WGS sequence"/>
</dbReference>
<sequence>MEKINLVWLKRDLRLTDHAPLQAALTSGRPTLLLYLFEPMLLGDAHYSERHWRFVWQSLQAINRDLVQSKGEVLIVTSDWQTCFARIAERYAIEAIYSHQEVGLACTF</sequence>
<dbReference type="InterPro" id="IPR014729">
    <property type="entry name" value="Rossmann-like_a/b/a_fold"/>
</dbReference>
<dbReference type="Pfam" id="PF00875">
    <property type="entry name" value="DNA_photolyase"/>
    <property type="match status" value="1"/>
</dbReference>
<evidence type="ECO:0000313" key="3">
    <source>
        <dbReference type="Proteomes" id="UP000323819"/>
    </source>
</evidence>
<dbReference type="EMBL" id="VSIJ01000036">
    <property type="protein sequence ID" value="TXX64139.1"/>
    <property type="molecule type" value="Genomic_DNA"/>
</dbReference>
<dbReference type="SUPFAM" id="SSF52425">
    <property type="entry name" value="Cryptochrome/photolyase, N-terminal domain"/>
    <property type="match status" value="1"/>
</dbReference>
<accession>A0ABD7SHG8</accession>
<comment type="caution">
    <text evidence="2">The sequence shown here is derived from an EMBL/GenBank/DDBJ whole genome shotgun (WGS) entry which is preliminary data.</text>
</comment>
<name>A0ABD7SHG8_VIBCL</name>
<dbReference type="Gene3D" id="3.40.50.620">
    <property type="entry name" value="HUPs"/>
    <property type="match status" value="1"/>
</dbReference>
<feature type="domain" description="Photolyase/cryptochrome alpha/beta" evidence="1">
    <location>
        <begin position="3"/>
        <end position="108"/>
    </location>
</feature>
<evidence type="ECO:0000259" key="1">
    <source>
        <dbReference type="PROSITE" id="PS51645"/>
    </source>
</evidence>
<feature type="non-terminal residue" evidence="2">
    <location>
        <position position="108"/>
    </location>
</feature>
<evidence type="ECO:0000313" key="2">
    <source>
        <dbReference type="EMBL" id="TXX64139.1"/>
    </source>
</evidence>
<dbReference type="InterPro" id="IPR036155">
    <property type="entry name" value="Crypto/Photolyase_N_sf"/>
</dbReference>
<dbReference type="PANTHER" id="PTHR11455:SF9">
    <property type="entry name" value="CRYPTOCHROME CIRCADIAN CLOCK 5 ISOFORM X1"/>
    <property type="match status" value="1"/>
</dbReference>
<dbReference type="InterPro" id="IPR002081">
    <property type="entry name" value="Cryptochrome/DNA_photolyase_1"/>
</dbReference>
<protein>
    <submittedName>
        <fullName evidence="2">Deoxyribodipyrimidine photolyase</fullName>
    </submittedName>
</protein>
<organism evidence="2 3">
    <name type="scientific">Vibrio cholerae</name>
    <dbReference type="NCBI Taxonomy" id="666"/>
    <lineage>
        <taxon>Bacteria</taxon>
        <taxon>Pseudomonadati</taxon>
        <taxon>Pseudomonadota</taxon>
        <taxon>Gammaproteobacteria</taxon>
        <taxon>Vibrionales</taxon>
        <taxon>Vibrionaceae</taxon>
        <taxon>Vibrio</taxon>
    </lineage>
</organism>
<reference evidence="2 3" key="1">
    <citation type="submission" date="2019-06" db="EMBL/GenBank/DDBJ databases">
        <title>Vibrio cholerae phylogeny based on whole-genome sequencing reveals genetic diversity and population strucutre.</title>
        <authorList>
            <person name="Zhiqiu Y."/>
            <person name="Bin L."/>
            <person name="Lingyan J."/>
        </authorList>
    </citation>
    <scope>NUCLEOTIDE SEQUENCE [LARGE SCALE GENOMIC DNA]</scope>
    <source>
        <strain evidence="2 3">N2814</strain>
    </source>
</reference>
<dbReference type="AlphaFoldDB" id="A0ABD7SHG8"/>
<dbReference type="PANTHER" id="PTHR11455">
    <property type="entry name" value="CRYPTOCHROME"/>
    <property type="match status" value="1"/>
</dbReference>
<dbReference type="RefSeq" id="WP_187378218.1">
    <property type="nucleotide sequence ID" value="NZ_VSIJ01000036.1"/>
</dbReference>
<dbReference type="InterPro" id="IPR006050">
    <property type="entry name" value="DNA_photolyase_N"/>
</dbReference>